<keyword evidence="1" id="KW-0175">Coiled coil</keyword>
<protein>
    <submittedName>
        <fullName evidence="2">Uncharacterized protein</fullName>
    </submittedName>
</protein>
<dbReference type="Proteomes" id="UP000679179">
    <property type="component" value="Unassembled WGS sequence"/>
</dbReference>
<reference evidence="2" key="1">
    <citation type="submission" date="2021-03" db="EMBL/GenBank/DDBJ databases">
        <title>Taxonomic study of Clostridium polyendosporum from meadow-gley soil under rice.</title>
        <authorList>
            <person name="Kobayashi H."/>
            <person name="Tanizawa Y."/>
            <person name="Yagura M."/>
        </authorList>
    </citation>
    <scope>NUCLEOTIDE SEQUENCE</scope>
    <source>
        <strain evidence="2">JCM 30710</strain>
    </source>
</reference>
<dbReference type="EMBL" id="BOPZ01000001">
    <property type="protein sequence ID" value="GIM27455.1"/>
    <property type="molecule type" value="Genomic_DNA"/>
</dbReference>
<sequence>MELIIQQIINIDNCAESYRKDTKRLLNEKEKELEDEINELWMHWYSEKKVISTDTLKRMEEEGEEMAKKIRAEGEQKLSIIKNEFNNRKMIIVDEVVSRITKLNT</sequence>
<comment type="caution">
    <text evidence="2">The sequence shown here is derived from an EMBL/GenBank/DDBJ whole genome shotgun (WGS) entry which is preliminary data.</text>
</comment>
<evidence type="ECO:0000313" key="3">
    <source>
        <dbReference type="Proteomes" id="UP000679179"/>
    </source>
</evidence>
<proteinExistence type="predicted"/>
<evidence type="ECO:0000256" key="1">
    <source>
        <dbReference type="SAM" id="Coils"/>
    </source>
</evidence>
<dbReference type="RefSeq" id="WP_212902213.1">
    <property type="nucleotide sequence ID" value="NZ_BOPZ01000001.1"/>
</dbReference>
<dbReference type="AlphaFoldDB" id="A0A919RVW9"/>
<organism evidence="2 3">
    <name type="scientific">Clostridium polyendosporum</name>
    <dbReference type="NCBI Taxonomy" id="69208"/>
    <lineage>
        <taxon>Bacteria</taxon>
        <taxon>Bacillati</taxon>
        <taxon>Bacillota</taxon>
        <taxon>Clostridia</taxon>
        <taxon>Eubacteriales</taxon>
        <taxon>Clostridiaceae</taxon>
        <taxon>Clostridium</taxon>
    </lineage>
</organism>
<feature type="coiled-coil region" evidence="1">
    <location>
        <begin position="15"/>
        <end position="76"/>
    </location>
</feature>
<name>A0A919RVW9_9CLOT</name>
<accession>A0A919RVW9</accession>
<gene>
    <name evidence="2" type="ORF">CPJCM30710_01210</name>
</gene>
<keyword evidence="3" id="KW-1185">Reference proteome</keyword>
<evidence type="ECO:0000313" key="2">
    <source>
        <dbReference type="EMBL" id="GIM27455.1"/>
    </source>
</evidence>